<name>A0A2K6G8K9_PROCO</name>
<dbReference type="GeneTree" id="ENSGT00390000011962"/>
<dbReference type="InterPro" id="IPR027874">
    <property type="entry name" value="Tex35"/>
</dbReference>
<protein>
    <submittedName>
        <fullName evidence="1">Testis expressed 35</fullName>
    </submittedName>
</protein>
<gene>
    <name evidence="1" type="primary">TEX35</name>
</gene>
<dbReference type="GO" id="GO:0005634">
    <property type="term" value="C:nucleus"/>
    <property type="evidence" value="ECO:0007669"/>
    <property type="project" value="TreeGrafter"/>
</dbReference>
<dbReference type="Ensembl" id="ENSPCOT00000033253.1">
    <property type="protein sequence ID" value="ENSPCOP00000022580.1"/>
    <property type="gene ID" value="ENSPCOG00000023391.1"/>
</dbReference>
<dbReference type="PANTHER" id="PTHR36860">
    <property type="entry name" value="TESTIS-EXPRESSED PROTEIN 35"/>
    <property type="match status" value="1"/>
</dbReference>
<reference evidence="1" key="2">
    <citation type="submission" date="2025-09" db="UniProtKB">
        <authorList>
            <consortium name="Ensembl"/>
        </authorList>
    </citation>
    <scope>IDENTIFICATION</scope>
</reference>
<dbReference type="PANTHER" id="PTHR36860:SF1">
    <property type="entry name" value="TESTIS-EXPRESSED PROTEIN 35"/>
    <property type="match status" value="1"/>
</dbReference>
<dbReference type="Pfam" id="PF15079">
    <property type="entry name" value="Tsc35"/>
    <property type="match status" value="1"/>
</dbReference>
<accession>A0A2K6G8K9</accession>
<organism evidence="1 2">
    <name type="scientific">Propithecus coquereli</name>
    <name type="common">Coquerel's sifaka</name>
    <name type="synonym">Propithecus verreauxi coquereli</name>
    <dbReference type="NCBI Taxonomy" id="379532"/>
    <lineage>
        <taxon>Eukaryota</taxon>
        <taxon>Metazoa</taxon>
        <taxon>Chordata</taxon>
        <taxon>Craniata</taxon>
        <taxon>Vertebrata</taxon>
        <taxon>Euteleostomi</taxon>
        <taxon>Mammalia</taxon>
        <taxon>Eutheria</taxon>
        <taxon>Euarchontoglires</taxon>
        <taxon>Primates</taxon>
        <taxon>Strepsirrhini</taxon>
        <taxon>Lemuriformes</taxon>
        <taxon>Indriidae</taxon>
        <taxon>Propithecus</taxon>
    </lineage>
</organism>
<dbReference type="AlphaFoldDB" id="A0A2K6G8K9"/>
<proteinExistence type="predicted"/>
<sequence length="106" mass="11718">MSAKRAEPKKTNVSKNYKAVCLEFKPKPTKLRSFFEAMPAARPEIRGEVTWSQGSFAVSGGQDLSQTHDYKGVKKEGLFNKIGVTQELKVRVGSQAVDTQSQPFPS</sequence>
<reference evidence="1" key="1">
    <citation type="submission" date="2025-08" db="UniProtKB">
        <authorList>
            <consortium name="Ensembl"/>
        </authorList>
    </citation>
    <scope>IDENTIFICATION</scope>
</reference>
<dbReference type="Proteomes" id="UP000233160">
    <property type="component" value="Unassembled WGS sequence"/>
</dbReference>
<evidence type="ECO:0000313" key="2">
    <source>
        <dbReference type="Proteomes" id="UP000233160"/>
    </source>
</evidence>
<keyword evidence="2" id="KW-1185">Reference proteome</keyword>
<evidence type="ECO:0000313" key="1">
    <source>
        <dbReference type="Ensembl" id="ENSPCOP00000022580.1"/>
    </source>
</evidence>